<sequence>MDNSYSENTNDTNEMESLLYAQIHHEVVNENITPEQGNQSAFQDFEQKDNVKLQVVEANTQTEYADAVQLLSKRYWNSAKTAVECQQKQELQCNTKYTFVRNSIKNLNDSPGVSSKTKSTSQSFITDNKISENINQPNTKKSASIAKIRKASNRNLKLNPVAKWMERNKKDSIKTLNIANPSYIFNGPKLLKNGPFNRQMQKLEKHKEIREKKEKSKKARASATKVQVTNIIELVSDESDCSDVVMISVPSPPVITIGESDDENSKNATPPKISQKRTAVDCNDVQINGNCRSFLKPRHVRGVLPESAEKNFENSSRCTSACSIISSDDFIGQNDRSRLLTVSSGMADDEGLMLLTSDVDNLMHAQTDERSHEKEQSTEVSNKDVDFVPITVSDQAARKTNYRVDQNQFKALDVYESESDVADNIYAKGTAKPTVIREIDSSSESVEDISSIPKTKRLRKRKTLTSNKGLEINSDHGESTDDNEESDRNKKNIRNVSYIARGPAVEHYKSCKRLSTNAGVSLPVKTSKFVHAADGTRDVDFITILKNLVQDKDATPNDEADESDSSEGPTAREIAEKFLAKEMLNGDTALPVFACEGLSEVFEAIDENSQKSSENHVFISDENQIREITANGSPIYNIVYCKDYNPAIGSGWNEEMRKFYNESWNGEKFLLKWVLTRMNPDKTLWKIHNEDRFNKPLRRFKNLKCTNCCDFGHLRSKCKRPKKPMVCYMCGEGGHHEPRCPNTICLRCGNKTHVFTKSCNACTFQNRLTCPICNIRGHSIEFCPDKWRRYHSTTEPNVHPTHKNVQYNKRKYCCVCGARGHLSDSCKSAVRIMEYPVILNTVKSYQKSYPDYPMKSQFTGVALNLMYDPGKDLHFQMAKNTDREKYYGRFLNAVSMGYLLNSRIDTNLDKPPTGNNHMRSPILKAVSDDVEKYLMEPPNQVQEVSESGSVEVDALAGNNEDSVAYTQDSEVIINDDDDASSAVVCIEDEIAENIQLHVKGNDAEITDNCVSNIEDLESVGSNSNYSFSEHFQKPSASEAISTQTGDLQNSKLVKQNTKVWEMQALPDFIPLLDFIEADDTSNYNKDSGAPTEDDCLQAGISRKFIMINSDEENAENSDRSSPNSPCEAKIYLTRFHSKYLLSPKGHDFLIKTSEQCNLKVRLDWTSVGHVLIIFGVPAAQDKFHAKLLDVFQKHFELMHVQKFQNVPKRTDALIRFLRENIKQLLTNLGNVNELLRRVESLEKQQTKSGYKLVERARRYLNMILLGQAGLSNGSMHLDKLLMSLKTLINNHSAEDMAPSELRTEIKKHWMPIFTPYRHSNYHEMVETYNQLVSRKRLPKLNVDLELLGVFDTNLTVRQKQKIYSKQPAALPNSPNGKIGKNMKRKQRSDDIKLPALSLSKKFKVSTHMTASSKQESTKIIPDNDTKKAQQKQWKQMMPPPQAVVNIKERSATDFKVCYDTFLSKITSEAKNRSRNPKLSSIYWSRESLPILNQCFDIMTGTSQVFEKLKHVQTKAKNSQLSYTDYLAVAKLRDSLIGK</sequence>
<dbReference type="GO" id="GO:0071036">
    <property type="term" value="P:nuclear polyadenylation-dependent snoRNA catabolic process"/>
    <property type="evidence" value="ECO:0007669"/>
    <property type="project" value="TreeGrafter"/>
</dbReference>
<feature type="region of interest" description="Disordered" evidence="10">
    <location>
        <begin position="1367"/>
        <end position="1387"/>
    </location>
</feature>
<evidence type="ECO:0000256" key="10">
    <source>
        <dbReference type="SAM" id="MobiDB-lite"/>
    </source>
</evidence>
<accession>A0A1A9W4B1</accession>
<dbReference type="STRING" id="37001.A0A1A9W4B1"/>
<comment type="subcellular location">
    <subcellularLocation>
        <location evidence="1">Nucleus</location>
    </subcellularLocation>
</comment>
<dbReference type="Gene3D" id="4.10.60.10">
    <property type="entry name" value="Zinc finger, CCHC-type"/>
    <property type="match status" value="2"/>
</dbReference>
<evidence type="ECO:0000256" key="9">
    <source>
        <dbReference type="PROSITE-ProRule" id="PRU00047"/>
    </source>
</evidence>
<evidence type="ECO:0000313" key="12">
    <source>
        <dbReference type="EnsemblMetazoa" id="GBRI005808-PA"/>
    </source>
</evidence>
<name>A0A1A9W4B1_9MUSC</name>
<evidence type="ECO:0000256" key="5">
    <source>
        <dbReference type="ARBA" id="ARBA00022833"/>
    </source>
</evidence>
<evidence type="ECO:0000256" key="4">
    <source>
        <dbReference type="ARBA" id="ARBA00022771"/>
    </source>
</evidence>
<dbReference type="GO" id="GO:0071038">
    <property type="term" value="P:TRAMP-dependent tRNA surveillance pathway"/>
    <property type="evidence" value="ECO:0007669"/>
    <property type="project" value="TreeGrafter"/>
</dbReference>
<dbReference type="GO" id="GO:0031499">
    <property type="term" value="C:TRAMP complex"/>
    <property type="evidence" value="ECO:0007669"/>
    <property type="project" value="TreeGrafter"/>
</dbReference>
<proteinExistence type="predicted"/>
<evidence type="ECO:0000256" key="7">
    <source>
        <dbReference type="ARBA" id="ARBA00041190"/>
    </source>
</evidence>
<organism evidence="12 13">
    <name type="scientific">Glossina brevipalpis</name>
    <dbReference type="NCBI Taxonomy" id="37001"/>
    <lineage>
        <taxon>Eukaryota</taxon>
        <taxon>Metazoa</taxon>
        <taxon>Ecdysozoa</taxon>
        <taxon>Arthropoda</taxon>
        <taxon>Hexapoda</taxon>
        <taxon>Insecta</taxon>
        <taxon>Pterygota</taxon>
        <taxon>Neoptera</taxon>
        <taxon>Endopterygota</taxon>
        <taxon>Diptera</taxon>
        <taxon>Brachycera</taxon>
        <taxon>Muscomorpha</taxon>
        <taxon>Hippoboscoidea</taxon>
        <taxon>Glossinidae</taxon>
        <taxon>Glossina</taxon>
    </lineage>
</organism>
<dbReference type="VEuPathDB" id="VectorBase:GBRI005808"/>
<evidence type="ECO:0000256" key="2">
    <source>
        <dbReference type="ARBA" id="ARBA00022723"/>
    </source>
</evidence>
<dbReference type="InterPro" id="IPR001878">
    <property type="entry name" value="Znf_CCHC"/>
</dbReference>
<dbReference type="PANTHER" id="PTHR46543:SF1">
    <property type="entry name" value="ZINC FINGER CCHC DOMAIN-CONTAINING PROTEIN 7"/>
    <property type="match status" value="1"/>
</dbReference>
<dbReference type="GO" id="GO:0003723">
    <property type="term" value="F:RNA binding"/>
    <property type="evidence" value="ECO:0007669"/>
    <property type="project" value="TreeGrafter"/>
</dbReference>
<feature type="domain" description="CCHC-type" evidence="11">
    <location>
        <begin position="727"/>
        <end position="742"/>
    </location>
</feature>
<evidence type="ECO:0000256" key="3">
    <source>
        <dbReference type="ARBA" id="ARBA00022737"/>
    </source>
</evidence>
<dbReference type="GO" id="GO:0008270">
    <property type="term" value="F:zinc ion binding"/>
    <property type="evidence" value="ECO:0007669"/>
    <property type="project" value="UniProtKB-KW"/>
</dbReference>
<dbReference type="InterPro" id="IPR036875">
    <property type="entry name" value="Znf_CCHC_sf"/>
</dbReference>
<dbReference type="SMART" id="SM00343">
    <property type="entry name" value="ZnF_C2HC"/>
    <property type="match status" value="4"/>
</dbReference>
<reference evidence="12" key="2">
    <citation type="submission" date="2020-05" db="UniProtKB">
        <authorList>
            <consortium name="EnsemblMetazoa"/>
        </authorList>
    </citation>
    <scope>IDENTIFICATION</scope>
    <source>
        <strain evidence="12">IAEA</strain>
    </source>
</reference>
<evidence type="ECO:0000259" key="11">
    <source>
        <dbReference type="PROSITE" id="PS50158"/>
    </source>
</evidence>
<evidence type="ECO:0000256" key="6">
    <source>
        <dbReference type="ARBA" id="ARBA00023242"/>
    </source>
</evidence>
<evidence type="ECO:0000256" key="8">
    <source>
        <dbReference type="ARBA" id="ARBA00043023"/>
    </source>
</evidence>
<dbReference type="Proteomes" id="UP000091820">
    <property type="component" value="Unassembled WGS sequence"/>
</dbReference>
<protein>
    <recommendedName>
        <fullName evidence="7">Zinc finger CCHC domain-containing protein 7</fullName>
    </recommendedName>
    <alternativeName>
        <fullName evidence="8">TRAMP-like complex RNA-binding factor ZCCHC7</fullName>
    </alternativeName>
</protein>
<keyword evidence="3" id="KW-0677">Repeat</keyword>
<keyword evidence="13" id="KW-1185">Reference proteome</keyword>
<evidence type="ECO:0000256" key="1">
    <source>
        <dbReference type="ARBA" id="ARBA00004123"/>
    </source>
</evidence>
<evidence type="ECO:0000313" key="13">
    <source>
        <dbReference type="Proteomes" id="UP000091820"/>
    </source>
</evidence>
<dbReference type="SUPFAM" id="SSF57756">
    <property type="entry name" value="Retrovirus zinc finger-like domains"/>
    <property type="match status" value="1"/>
</dbReference>
<keyword evidence="2" id="KW-0479">Metal-binding</keyword>
<dbReference type="PROSITE" id="PS50158">
    <property type="entry name" value="ZF_CCHC"/>
    <property type="match status" value="1"/>
</dbReference>
<dbReference type="GO" id="GO:0071035">
    <property type="term" value="P:nuclear polyadenylation-dependent rRNA catabolic process"/>
    <property type="evidence" value="ECO:0007669"/>
    <property type="project" value="TreeGrafter"/>
</dbReference>
<dbReference type="EnsemblMetazoa" id="GBRI005808-RA">
    <property type="protein sequence ID" value="GBRI005808-PA"/>
    <property type="gene ID" value="GBRI005808"/>
</dbReference>
<dbReference type="GO" id="GO:0071037">
    <property type="term" value="P:nuclear polyadenylation-dependent snRNA catabolic process"/>
    <property type="evidence" value="ECO:0007669"/>
    <property type="project" value="TreeGrafter"/>
</dbReference>
<reference evidence="13" key="1">
    <citation type="submission" date="2014-03" db="EMBL/GenBank/DDBJ databases">
        <authorList>
            <person name="Aksoy S."/>
            <person name="Warren W."/>
            <person name="Wilson R.K."/>
        </authorList>
    </citation>
    <scope>NUCLEOTIDE SEQUENCE [LARGE SCALE GENOMIC DNA]</scope>
    <source>
        <strain evidence="13">IAEA</strain>
    </source>
</reference>
<dbReference type="InterPro" id="IPR051644">
    <property type="entry name" value="TRAMP_AT-DNA-binding"/>
</dbReference>
<feature type="region of interest" description="Disordered" evidence="10">
    <location>
        <begin position="460"/>
        <end position="495"/>
    </location>
</feature>
<keyword evidence="5" id="KW-0862">Zinc</keyword>
<keyword evidence="6" id="KW-0539">Nucleus</keyword>
<dbReference type="PANTHER" id="PTHR46543">
    <property type="entry name" value="ZINC FINGER CCHC DOMAIN-CONTAINING PROTEIN 7"/>
    <property type="match status" value="1"/>
</dbReference>
<keyword evidence="4 9" id="KW-0863">Zinc-finger</keyword>
<dbReference type="GO" id="GO:0071031">
    <property type="term" value="P:nuclear mRNA surveillance of mRNA 3'-end processing"/>
    <property type="evidence" value="ECO:0007669"/>
    <property type="project" value="TreeGrafter"/>
</dbReference>
<dbReference type="GO" id="GO:0071039">
    <property type="term" value="P:nuclear polyadenylation-dependent CUT catabolic process"/>
    <property type="evidence" value="ECO:0007669"/>
    <property type="project" value="TreeGrafter"/>
</dbReference>